<dbReference type="PANTHER" id="PTHR47894:SF1">
    <property type="entry name" value="HTH-TYPE TRANSCRIPTIONAL REGULATOR VQSM"/>
    <property type="match status" value="1"/>
</dbReference>
<evidence type="ECO:0000256" key="3">
    <source>
        <dbReference type="ARBA" id="ARBA00023163"/>
    </source>
</evidence>
<keyword evidence="2" id="KW-0238">DNA-binding</keyword>
<dbReference type="PRINTS" id="PR00032">
    <property type="entry name" value="HTHARAC"/>
</dbReference>
<sequence length="343" mass="38591">MSQRFTVAALVARFLAGTADRAGVAVQDLLDAHGVSSQQLREPDARVPHELVRTLWEELPRRLGDDAFGLHCAQELPPDAYDLVDLAMGHASTLGESFRTFLRYQSLVHDAASFSLEEAGPVARLVHIWPGPDPLPRHINEFALAALLVRGRRYLRQEWAPQEVCFQHAAPADTREHQRLFRAPVRFGHPINEMTLDRSLLDRPIPVFYPELGAVLDRFAQVLLGKLPAQGGFLDDVRRGILRSLSAGPPEAELLARQLGLSKRSFFRRLQELGTSYQQLIDELRRDLTVRYLREGKLSLSEIAFALGYSEASTFHRAFRRWTGQSPAEYRRSLTGGPPPPPR</sequence>
<evidence type="ECO:0000313" key="6">
    <source>
        <dbReference type="Proteomes" id="UP000528460"/>
    </source>
</evidence>
<accession>A0A7Y4JNX0</accession>
<proteinExistence type="predicted"/>
<dbReference type="Proteomes" id="UP000528460">
    <property type="component" value="Unassembled WGS sequence"/>
</dbReference>
<name>A0A7Y4JNX0_9BACT</name>
<dbReference type="InterPro" id="IPR018060">
    <property type="entry name" value="HTH_AraC"/>
</dbReference>
<dbReference type="Pfam" id="PF12625">
    <property type="entry name" value="Arabinose_bd"/>
    <property type="match status" value="1"/>
</dbReference>
<dbReference type="GO" id="GO:0003700">
    <property type="term" value="F:DNA-binding transcription factor activity"/>
    <property type="evidence" value="ECO:0007669"/>
    <property type="project" value="InterPro"/>
</dbReference>
<evidence type="ECO:0000256" key="2">
    <source>
        <dbReference type="ARBA" id="ARBA00023125"/>
    </source>
</evidence>
<dbReference type="RefSeq" id="WP_171412733.1">
    <property type="nucleotide sequence ID" value="NZ_JABFJW010000025.1"/>
</dbReference>
<gene>
    <name evidence="5" type="ORF">HNS30_05435</name>
</gene>
<dbReference type="SUPFAM" id="SSF46689">
    <property type="entry name" value="Homeodomain-like"/>
    <property type="match status" value="1"/>
</dbReference>
<dbReference type="InterPro" id="IPR032687">
    <property type="entry name" value="AraC-type_N"/>
</dbReference>
<feature type="domain" description="HTH araC/xylS-type" evidence="4">
    <location>
        <begin position="235"/>
        <end position="333"/>
    </location>
</feature>
<dbReference type="PROSITE" id="PS01124">
    <property type="entry name" value="HTH_ARAC_FAMILY_2"/>
    <property type="match status" value="1"/>
</dbReference>
<dbReference type="PANTHER" id="PTHR47894">
    <property type="entry name" value="HTH-TYPE TRANSCRIPTIONAL REGULATOR GADX"/>
    <property type="match status" value="1"/>
</dbReference>
<dbReference type="Pfam" id="PF12833">
    <property type="entry name" value="HTH_18"/>
    <property type="match status" value="1"/>
</dbReference>
<dbReference type="GO" id="GO:0000976">
    <property type="term" value="F:transcription cis-regulatory region binding"/>
    <property type="evidence" value="ECO:0007669"/>
    <property type="project" value="TreeGrafter"/>
</dbReference>
<evidence type="ECO:0000313" key="5">
    <source>
        <dbReference type="EMBL" id="NOK08480.1"/>
    </source>
</evidence>
<dbReference type="AlphaFoldDB" id="A0A7Y4JNX0"/>
<comment type="caution">
    <text evidence="5">The sequence shown here is derived from an EMBL/GenBank/DDBJ whole genome shotgun (WGS) entry which is preliminary data.</text>
</comment>
<dbReference type="InterPro" id="IPR009057">
    <property type="entry name" value="Homeodomain-like_sf"/>
</dbReference>
<evidence type="ECO:0000256" key="1">
    <source>
        <dbReference type="ARBA" id="ARBA00023015"/>
    </source>
</evidence>
<evidence type="ECO:0000259" key="4">
    <source>
        <dbReference type="PROSITE" id="PS01124"/>
    </source>
</evidence>
<protein>
    <submittedName>
        <fullName evidence="5">AraC family transcriptional regulator</fullName>
    </submittedName>
</protein>
<dbReference type="SMART" id="SM00342">
    <property type="entry name" value="HTH_ARAC"/>
    <property type="match status" value="1"/>
</dbReference>
<dbReference type="Gene3D" id="1.10.10.60">
    <property type="entry name" value="Homeodomain-like"/>
    <property type="match status" value="1"/>
</dbReference>
<organism evidence="5 6">
    <name type="scientific">Corallococcus exercitus</name>
    <dbReference type="NCBI Taxonomy" id="2316736"/>
    <lineage>
        <taxon>Bacteria</taxon>
        <taxon>Pseudomonadati</taxon>
        <taxon>Myxococcota</taxon>
        <taxon>Myxococcia</taxon>
        <taxon>Myxococcales</taxon>
        <taxon>Cystobacterineae</taxon>
        <taxon>Myxococcaceae</taxon>
        <taxon>Corallococcus</taxon>
    </lineage>
</organism>
<dbReference type="InterPro" id="IPR020449">
    <property type="entry name" value="Tscrpt_reg_AraC-type_HTH"/>
</dbReference>
<keyword evidence="3" id="KW-0804">Transcription</keyword>
<dbReference type="GO" id="GO:0005829">
    <property type="term" value="C:cytosol"/>
    <property type="evidence" value="ECO:0007669"/>
    <property type="project" value="TreeGrafter"/>
</dbReference>
<dbReference type="EMBL" id="JABFJW010000025">
    <property type="protein sequence ID" value="NOK08480.1"/>
    <property type="molecule type" value="Genomic_DNA"/>
</dbReference>
<reference evidence="5 6" key="1">
    <citation type="submission" date="2020-05" db="EMBL/GenBank/DDBJ databases">
        <authorList>
            <person name="Whitworth D."/>
        </authorList>
    </citation>
    <scope>NUCLEOTIDE SEQUENCE [LARGE SCALE GENOMIC DNA]</scope>
    <source>
        <strain evidence="5 6">CA046A</strain>
    </source>
</reference>
<keyword evidence="1" id="KW-0805">Transcription regulation</keyword>